<reference evidence="2" key="1">
    <citation type="submission" date="2021-01" db="EMBL/GenBank/DDBJ databases">
        <authorList>
            <person name="Corre E."/>
            <person name="Pelletier E."/>
            <person name="Niang G."/>
            <person name="Scheremetjew M."/>
            <person name="Finn R."/>
            <person name="Kale V."/>
            <person name="Holt S."/>
            <person name="Cochrane G."/>
            <person name="Meng A."/>
            <person name="Brown T."/>
            <person name="Cohen L."/>
        </authorList>
    </citation>
    <scope>NUCLEOTIDE SEQUENCE</scope>
    <source>
        <strain evidence="2">CCMP443</strain>
    </source>
</reference>
<name>A0A7S0VZB8_9CRYP</name>
<accession>A0A7S0VZB8</accession>
<proteinExistence type="predicted"/>
<gene>
    <name evidence="2" type="ORF">HTEP1355_LOCUS12279</name>
</gene>
<dbReference type="AlphaFoldDB" id="A0A7S0VZB8"/>
<feature type="compositionally biased region" description="Polar residues" evidence="1">
    <location>
        <begin position="128"/>
        <end position="137"/>
    </location>
</feature>
<evidence type="ECO:0000256" key="1">
    <source>
        <dbReference type="SAM" id="MobiDB-lite"/>
    </source>
</evidence>
<feature type="compositionally biased region" description="Polar residues" evidence="1">
    <location>
        <begin position="213"/>
        <end position="227"/>
    </location>
</feature>
<dbReference type="EMBL" id="HBFN01021102">
    <property type="protein sequence ID" value="CAD8798638.1"/>
    <property type="molecule type" value="Transcribed_RNA"/>
</dbReference>
<protein>
    <submittedName>
        <fullName evidence="2">Uncharacterized protein</fullName>
    </submittedName>
</protein>
<evidence type="ECO:0000313" key="2">
    <source>
        <dbReference type="EMBL" id="CAD8798638.1"/>
    </source>
</evidence>
<feature type="region of interest" description="Disordered" evidence="1">
    <location>
        <begin position="194"/>
        <end position="227"/>
    </location>
</feature>
<sequence length="442" mass="47281">MRAREERSFAAVSSVGRMVKNPGYLSLAPSSVVVSGGGDADIFSHWSTLYSSSWVPKKPQVPIENNTMISTGFVKNTAHIESPTSVDNEAFLSTYRVTHTDALSPKRLGTTASSRIATADTRSLGGFATSSKSSPIKWQQRRGSIPPSRSLLETKKLKDPIELENMGLGPSEYSTSTSEAYAHPLEAANRKMAGSPYRLDSPSSPAAGLANPKPQTAAGNTSTGWRENNTLREHPWVHPGAVPHSSTYREDNKPGALMQAVSGYNERSSSELPTSGSGFVRAGRKVPLGISQLLPHERISTTHLAYMQGRTAPMQGLVVEIAPRAGAGRPLGQSGFLKNAPNSAGSVMPAVAPGQGTWDPADSYRTTTAMCYEHPGLRPGLQSGDSVVPVAGLSSAYARSVVPVDNLMEPPVNMHRLHPTVASLMAKRDPYYYNTATFKVTH</sequence>
<organism evidence="2">
    <name type="scientific">Hemiselmis tepida</name>
    <dbReference type="NCBI Taxonomy" id="464990"/>
    <lineage>
        <taxon>Eukaryota</taxon>
        <taxon>Cryptophyceae</taxon>
        <taxon>Cryptomonadales</taxon>
        <taxon>Hemiselmidaceae</taxon>
        <taxon>Hemiselmis</taxon>
    </lineage>
</organism>
<feature type="region of interest" description="Disordered" evidence="1">
    <location>
        <begin position="126"/>
        <end position="156"/>
    </location>
</feature>